<evidence type="ECO:0000313" key="3">
    <source>
        <dbReference type="EMBL" id="AYC40990.1"/>
    </source>
</evidence>
<feature type="region of interest" description="Disordered" evidence="1">
    <location>
        <begin position="226"/>
        <end position="388"/>
    </location>
</feature>
<feature type="compositionally biased region" description="Low complexity" evidence="1">
    <location>
        <begin position="233"/>
        <end position="243"/>
    </location>
</feature>
<evidence type="ECO:0000313" key="4">
    <source>
        <dbReference type="Proteomes" id="UP000265765"/>
    </source>
</evidence>
<dbReference type="KEGG" id="sge:DWG14_05266"/>
<dbReference type="InterPro" id="IPR003018">
    <property type="entry name" value="GAF"/>
</dbReference>
<dbReference type="AlphaFoldDB" id="A0AAI8L433"/>
<dbReference type="SUPFAM" id="SSF55781">
    <property type="entry name" value="GAF domain-like"/>
    <property type="match status" value="1"/>
</dbReference>
<protein>
    <recommendedName>
        <fullName evidence="2">GAF domain-containing protein</fullName>
    </recommendedName>
</protein>
<evidence type="ECO:0000259" key="2">
    <source>
        <dbReference type="SMART" id="SM00065"/>
    </source>
</evidence>
<dbReference type="InterPro" id="IPR029016">
    <property type="entry name" value="GAF-like_dom_sf"/>
</dbReference>
<feature type="domain" description="GAF" evidence="2">
    <location>
        <begin position="42"/>
        <end position="195"/>
    </location>
</feature>
<organism evidence="3 4">
    <name type="scientific">Streptomyces griseorubiginosus</name>
    <dbReference type="NCBI Taxonomy" id="67304"/>
    <lineage>
        <taxon>Bacteria</taxon>
        <taxon>Bacillati</taxon>
        <taxon>Actinomycetota</taxon>
        <taxon>Actinomycetes</taxon>
        <taxon>Kitasatosporales</taxon>
        <taxon>Streptomycetaceae</taxon>
        <taxon>Streptomyces</taxon>
    </lineage>
</organism>
<reference evidence="3 4" key="1">
    <citation type="submission" date="2018-09" db="EMBL/GenBank/DDBJ databases">
        <title>Production of Trimethoprim by Streptomyces sp. 3E-1.</title>
        <authorList>
            <person name="Kang H.J."/>
            <person name="Kim S.B."/>
        </authorList>
    </citation>
    <scope>NUCLEOTIDE SEQUENCE [LARGE SCALE GENOMIC DNA]</scope>
    <source>
        <strain evidence="3 4">3E-1</strain>
    </source>
</reference>
<dbReference type="SMART" id="SM00065">
    <property type="entry name" value="GAF"/>
    <property type="match status" value="1"/>
</dbReference>
<feature type="compositionally biased region" description="Basic and acidic residues" evidence="1">
    <location>
        <begin position="269"/>
        <end position="283"/>
    </location>
</feature>
<gene>
    <name evidence="3" type="ORF">DWG14_05266</name>
</gene>
<name>A0AAI8L433_9ACTN</name>
<proteinExistence type="predicted"/>
<feature type="compositionally biased region" description="Basic and acidic residues" evidence="1">
    <location>
        <begin position="340"/>
        <end position="360"/>
    </location>
</feature>
<dbReference type="EMBL" id="CP032427">
    <property type="protein sequence ID" value="AYC40990.1"/>
    <property type="molecule type" value="Genomic_DNA"/>
</dbReference>
<evidence type="ECO:0000256" key="1">
    <source>
        <dbReference type="SAM" id="MobiDB-lite"/>
    </source>
</evidence>
<accession>A0AAI8L433</accession>
<sequence>MRACTGALVGEGECSAMRYATREFRPASALVEAADTLAEDFDATRHLQRVSDHCVELLNARAAGVMLIDGGRPVSPAASSRYERLGLDLLETQLGGGPCLESYGSGRPVPPVSIRVAHAAARRPGFTERALRHDIVTTFAVPLRRRDQLLGALNVFVPAPPSRHVATPPGREVAQVLADAAALGLQNRRAYTRCRTLSGQLQEALSSRVRIEQAKGMLAERWGGCAPTRRSSRCGSTRSGAGSPWTGRRAWSSRVPRPTPNCAGRSTKAPRDRRGARVTRAYDGEPGARACRRPAPRPGRTSVLESFRSDSAPAPGRSRHPPCLPGLPRRRRVTPAARARAVEDRPGRRLRGERVADRARCRPAPAPGVPHRLLESRTAPGVPHGSWT</sequence>
<dbReference type="Gene3D" id="3.30.450.40">
    <property type="match status" value="1"/>
</dbReference>
<dbReference type="Proteomes" id="UP000265765">
    <property type="component" value="Chromosome"/>
</dbReference>
<dbReference type="Pfam" id="PF13185">
    <property type="entry name" value="GAF_2"/>
    <property type="match status" value="1"/>
</dbReference>